<feature type="transmembrane region" description="Helical" evidence="7">
    <location>
        <begin position="770"/>
        <end position="789"/>
    </location>
</feature>
<keyword evidence="11" id="KW-1185">Reference proteome</keyword>
<dbReference type="Proteomes" id="UP001218638">
    <property type="component" value="Chromosome"/>
</dbReference>
<dbReference type="Pfam" id="PF02687">
    <property type="entry name" value="FtsX"/>
    <property type="match status" value="2"/>
</dbReference>
<dbReference type="KEGG" id="slom:PXH66_21000"/>
<feature type="transmembrane region" description="Helical" evidence="7">
    <location>
        <begin position="268"/>
        <end position="288"/>
    </location>
</feature>
<feature type="domain" description="MacB-like periplasmic core" evidence="9">
    <location>
        <begin position="19"/>
        <end position="231"/>
    </location>
</feature>
<dbReference type="GO" id="GO:0022857">
    <property type="term" value="F:transmembrane transporter activity"/>
    <property type="evidence" value="ECO:0007669"/>
    <property type="project" value="TreeGrafter"/>
</dbReference>
<dbReference type="InterPro" id="IPR025857">
    <property type="entry name" value="MacB_PCD"/>
</dbReference>
<reference evidence="10" key="1">
    <citation type="submission" date="2023-03" db="EMBL/GenBank/DDBJ databases">
        <title>Lomoglobus Profundus gen. nov., sp. nov., a novel member of the phylum Verrucomicrobia, isolated from deep-marine sediment of South China Sea.</title>
        <authorList>
            <person name="Ahmad T."/>
            <person name="Ishaq S.E."/>
            <person name="Wang F."/>
        </authorList>
    </citation>
    <scope>NUCLEOTIDE SEQUENCE</scope>
    <source>
        <strain evidence="10">LMO-M01</strain>
    </source>
</reference>
<dbReference type="InterPro" id="IPR003838">
    <property type="entry name" value="ABC3_permease_C"/>
</dbReference>
<feature type="transmembrane region" description="Helical" evidence="7">
    <location>
        <begin position="677"/>
        <end position="700"/>
    </location>
</feature>
<feature type="transmembrane region" description="Helical" evidence="7">
    <location>
        <begin position="417"/>
        <end position="439"/>
    </location>
</feature>
<evidence type="ECO:0000256" key="5">
    <source>
        <dbReference type="ARBA" id="ARBA00023136"/>
    </source>
</evidence>
<feature type="domain" description="ABC3 transporter permease C-terminal" evidence="8">
    <location>
        <begin position="275"/>
        <end position="392"/>
    </location>
</feature>
<organism evidence="10 11">
    <name type="scientific">Synoicihabitans lomoniglobus</name>
    <dbReference type="NCBI Taxonomy" id="2909285"/>
    <lineage>
        <taxon>Bacteria</taxon>
        <taxon>Pseudomonadati</taxon>
        <taxon>Verrucomicrobiota</taxon>
        <taxon>Opitutia</taxon>
        <taxon>Opitutales</taxon>
        <taxon>Opitutaceae</taxon>
        <taxon>Synoicihabitans</taxon>
    </lineage>
</organism>
<keyword evidence="2" id="KW-1003">Cell membrane</keyword>
<sequence>MFQDLRFAFRMLAKHRWFSAAVIITLALGIGINSTVFTLVNAVLYKPLSFPGGERMVTVSSEKLTNPEDRSRISWPDFLELRTQNQSFESLEAVERGQGTISETDIPPERYNLGRVSAGLFEMLHTPPQMGRGFSPADGSAGAENVVLLSHGLWQQRYAGAADVLGRSIQVNGQPATVVGIMPDGFKFPNLEDLWMPLQPTANREDRTRHSLELFGLLNPGTTLTAAQSDLAVIAARLANEHPTTNEDRGLIVRTFHETYNGGPIKTIFLMMLGAVGFVLLIACANVANMMLGRAVSRGREIAVRAAVGASRPQLIRQLLVESVLLSGIGGLLGLAFSGFGLRAFDLATANVGRPYWITFEMDWRAALYFAAISISSGVVFGLVPALRASRVDLTTAIKEGTPGAGSSRSRLTGTLVVVQFALTVVLLAGAGAMIRSFFAVQELNAYTRPDTVFTARLQLPEAEGERYHEAETRQQFFAQLLPALRGLPGVTHAAAANSFPGLGGNRRGVEIEGLPHPDPENPPQVSMVVESLDYLQTVGVPLQQGRLFDANDGETGREAVIVSRAFAARHWPDATALGQRIRMVSDTDDEPWMTIIGICADMDLNPGEADSPPTIHLTYQQQSWGWMGLILRTNGDAATLATPVRQIVQRIDPTLPLFEANTLAAGLERQRWFLKVFGTVFSVFAFTGLLMAAVGIYGVIAHQTVRRTREIGIRMALGATARHIARLVLSRGLTQLGIGLLLGLAGAYGATSLLTSTGLLLGISAHDPLLFSSIIALLTTVGLSACWLPARRATKVTPTEALRVD</sequence>
<keyword evidence="3 7" id="KW-0812">Transmembrane</keyword>
<evidence type="ECO:0000259" key="9">
    <source>
        <dbReference type="Pfam" id="PF12704"/>
    </source>
</evidence>
<evidence type="ECO:0000256" key="4">
    <source>
        <dbReference type="ARBA" id="ARBA00022989"/>
    </source>
</evidence>
<evidence type="ECO:0000313" key="10">
    <source>
        <dbReference type="EMBL" id="WED64831.1"/>
    </source>
</evidence>
<dbReference type="PANTHER" id="PTHR30572:SF4">
    <property type="entry name" value="ABC TRANSPORTER PERMEASE YTRF"/>
    <property type="match status" value="1"/>
</dbReference>
<keyword evidence="5 7" id="KW-0472">Membrane</keyword>
<feature type="transmembrane region" description="Helical" evidence="7">
    <location>
        <begin position="324"/>
        <end position="345"/>
    </location>
</feature>
<evidence type="ECO:0000256" key="1">
    <source>
        <dbReference type="ARBA" id="ARBA00004651"/>
    </source>
</evidence>
<dbReference type="RefSeq" id="WP_330931904.1">
    <property type="nucleotide sequence ID" value="NZ_CP119075.1"/>
</dbReference>
<feature type="transmembrane region" description="Helical" evidence="7">
    <location>
        <begin position="366"/>
        <end position="387"/>
    </location>
</feature>
<evidence type="ECO:0000256" key="7">
    <source>
        <dbReference type="SAM" id="Phobius"/>
    </source>
</evidence>
<evidence type="ECO:0000313" key="11">
    <source>
        <dbReference type="Proteomes" id="UP001218638"/>
    </source>
</evidence>
<accession>A0AAE9ZVD5</accession>
<feature type="domain" description="ABC3 transporter permease C-terminal" evidence="8">
    <location>
        <begin position="684"/>
        <end position="799"/>
    </location>
</feature>
<evidence type="ECO:0000256" key="3">
    <source>
        <dbReference type="ARBA" id="ARBA00022692"/>
    </source>
</evidence>
<comment type="similarity">
    <text evidence="6">Belongs to the ABC-4 integral membrane protein family.</text>
</comment>
<dbReference type="NCBIfam" id="TIGR03434">
    <property type="entry name" value="ADOP"/>
    <property type="match status" value="1"/>
</dbReference>
<dbReference type="Pfam" id="PF12704">
    <property type="entry name" value="MacB_PCD"/>
    <property type="match status" value="2"/>
</dbReference>
<feature type="transmembrane region" description="Helical" evidence="7">
    <location>
        <begin position="20"/>
        <end position="45"/>
    </location>
</feature>
<dbReference type="AlphaFoldDB" id="A0AAE9ZVD5"/>
<evidence type="ECO:0000259" key="8">
    <source>
        <dbReference type="Pfam" id="PF02687"/>
    </source>
</evidence>
<gene>
    <name evidence="10" type="ORF">PXH66_21000</name>
</gene>
<dbReference type="GO" id="GO:0005886">
    <property type="term" value="C:plasma membrane"/>
    <property type="evidence" value="ECO:0007669"/>
    <property type="project" value="UniProtKB-SubCell"/>
</dbReference>
<comment type="subcellular location">
    <subcellularLocation>
        <location evidence="1">Cell membrane</location>
        <topology evidence="1">Multi-pass membrane protein</topology>
    </subcellularLocation>
</comment>
<feature type="transmembrane region" description="Helical" evidence="7">
    <location>
        <begin position="742"/>
        <end position="764"/>
    </location>
</feature>
<name>A0AAE9ZVD5_9BACT</name>
<protein>
    <submittedName>
        <fullName evidence="10">ABC transporter permease</fullName>
    </submittedName>
</protein>
<keyword evidence="4 7" id="KW-1133">Transmembrane helix</keyword>
<dbReference type="EMBL" id="CP119075">
    <property type="protein sequence ID" value="WED64831.1"/>
    <property type="molecule type" value="Genomic_DNA"/>
</dbReference>
<feature type="domain" description="MacB-like periplasmic core" evidence="9">
    <location>
        <begin position="425"/>
        <end position="622"/>
    </location>
</feature>
<dbReference type="PANTHER" id="PTHR30572">
    <property type="entry name" value="MEMBRANE COMPONENT OF TRANSPORTER-RELATED"/>
    <property type="match status" value="1"/>
</dbReference>
<dbReference type="InterPro" id="IPR017800">
    <property type="entry name" value="ADOP"/>
</dbReference>
<evidence type="ECO:0000256" key="6">
    <source>
        <dbReference type="ARBA" id="ARBA00038076"/>
    </source>
</evidence>
<dbReference type="InterPro" id="IPR050250">
    <property type="entry name" value="Macrolide_Exporter_MacB"/>
</dbReference>
<proteinExistence type="inferred from homology"/>
<evidence type="ECO:0000256" key="2">
    <source>
        <dbReference type="ARBA" id="ARBA00022475"/>
    </source>
</evidence>